<sequence>MASIVQTFFLESLAFTTMNDREDEIQEAHTATFDWIFNSNETADAGDHILPQVKNNFNDWLLGKNESNVFWINGKPGSGKSTLVRYIFENTKTIEQLKSWAAEKPLLLVRFFFWTSGTIEQRSHAGLLRALLHQLLEQRRDSIPWIFPEMWLKYQDTKLRATATIPWSVEMMMPALQKFLELVAGELKICFFIDGLDELEGDQLKMVQMLQHIVHSSPDFKACVSSRPWKVFNESFADVPQLKLQELNQEDILQYVDNDLEGAPKMRRILKKEPEQAEALKKQMTENADGVFLWATLATKTLIERTNGGDTVADLLVKLATFPVDLGDLYRHLLFESKTSEELQQQSRIFQTLRAREDICDFTRDESSNSVTLYQLALADEGETIVITDVAQPGDEAVIELCESMKNVLHDLCADLIQAHQSNERRNGNRSRARFGDTVSAETLARSRIGYLHRTVRDFLRHAGGLEHMIKHSGDSFDPHIAMLRSHVLLLRLPLEYPERHRRLDEWWTDVVSAMTHAKFSSEKSISLQVELLDHFKDSLDWYWHPKKDPLDNWARNAFSSYEIRMKHRTPYHYPFLSLSAKFGLDQYLDAELQTGKYPYQGGIPILSHALEHLVNRRKTVYPLAEPKLIEMLLRNGEDPNIVYKPLIGPDETPWLLALKYVREADRRDWIQKSDKSDSGIKRWVSIMKILLNHGADPNGLIVADKWDPAASALDVVTMVKDKYDSADIQELFDLLVKKGASLRAVDV</sequence>
<organism evidence="4 5">
    <name type="scientific">Microthyrium microscopicum</name>
    <dbReference type="NCBI Taxonomy" id="703497"/>
    <lineage>
        <taxon>Eukaryota</taxon>
        <taxon>Fungi</taxon>
        <taxon>Dikarya</taxon>
        <taxon>Ascomycota</taxon>
        <taxon>Pezizomycotina</taxon>
        <taxon>Dothideomycetes</taxon>
        <taxon>Dothideomycetes incertae sedis</taxon>
        <taxon>Microthyriales</taxon>
        <taxon>Microthyriaceae</taxon>
        <taxon>Microthyrium</taxon>
    </lineage>
</organism>
<evidence type="ECO:0000259" key="3">
    <source>
        <dbReference type="Pfam" id="PF25053"/>
    </source>
</evidence>
<keyword evidence="1" id="KW-0677">Repeat</keyword>
<dbReference type="PANTHER" id="PTHR10039">
    <property type="entry name" value="AMELOGENIN"/>
    <property type="match status" value="1"/>
</dbReference>
<evidence type="ECO:0000256" key="1">
    <source>
        <dbReference type="ARBA" id="ARBA00022737"/>
    </source>
</evidence>
<evidence type="ECO:0000313" key="5">
    <source>
        <dbReference type="Proteomes" id="UP000799302"/>
    </source>
</evidence>
<name>A0A6A6UMZ8_9PEZI</name>
<feature type="domain" description="DUF7791" evidence="3">
    <location>
        <begin position="344"/>
        <end position="490"/>
    </location>
</feature>
<keyword evidence="5" id="KW-1185">Reference proteome</keyword>
<dbReference type="Pfam" id="PF24883">
    <property type="entry name" value="NPHP3_N"/>
    <property type="match status" value="1"/>
</dbReference>
<dbReference type="InterPro" id="IPR027417">
    <property type="entry name" value="P-loop_NTPase"/>
</dbReference>
<feature type="domain" description="Nephrocystin 3-like N-terminal" evidence="2">
    <location>
        <begin position="55"/>
        <end position="227"/>
    </location>
</feature>
<evidence type="ECO:0000259" key="2">
    <source>
        <dbReference type="Pfam" id="PF24883"/>
    </source>
</evidence>
<dbReference type="Gene3D" id="3.40.50.300">
    <property type="entry name" value="P-loop containing nucleotide triphosphate hydrolases"/>
    <property type="match status" value="1"/>
</dbReference>
<reference evidence="4" key="1">
    <citation type="journal article" date="2020" name="Stud. Mycol.">
        <title>101 Dothideomycetes genomes: a test case for predicting lifestyles and emergence of pathogens.</title>
        <authorList>
            <person name="Haridas S."/>
            <person name="Albert R."/>
            <person name="Binder M."/>
            <person name="Bloem J."/>
            <person name="Labutti K."/>
            <person name="Salamov A."/>
            <person name="Andreopoulos B."/>
            <person name="Baker S."/>
            <person name="Barry K."/>
            <person name="Bills G."/>
            <person name="Bluhm B."/>
            <person name="Cannon C."/>
            <person name="Castanera R."/>
            <person name="Culley D."/>
            <person name="Daum C."/>
            <person name="Ezra D."/>
            <person name="Gonzalez J."/>
            <person name="Henrissat B."/>
            <person name="Kuo A."/>
            <person name="Liang C."/>
            <person name="Lipzen A."/>
            <person name="Lutzoni F."/>
            <person name="Magnuson J."/>
            <person name="Mondo S."/>
            <person name="Nolan M."/>
            <person name="Ohm R."/>
            <person name="Pangilinan J."/>
            <person name="Park H.-J."/>
            <person name="Ramirez L."/>
            <person name="Alfaro M."/>
            <person name="Sun H."/>
            <person name="Tritt A."/>
            <person name="Yoshinaga Y."/>
            <person name="Zwiers L.-H."/>
            <person name="Turgeon B."/>
            <person name="Goodwin S."/>
            <person name="Spatafora J."/>
            <person name="Crous P."/>
            <person name="Grigoriev I."/>
        </authorList>
    </citation>
    <scope>NUCLEOTIDE SEQUENCE</scope>
    <source>
        <strain evidence="4">CBS 115976</strain>
    </source>
</reference>
<dbReference type="InterPro" id="IPR056693">
    <property type="entry name" value="DUF7791"/>
</dbReference>
<dbReference type="AlphaFoldDB" id="A0A6A6UMZ8"/>
<dbReference type="SUPFAM" id="SSF52540">
    <property type="entry name" value="P-loop containing nucleoside triphosphate hydrolases"/>
    <property type="match status" value="1"/>
</dbReference>
<dbReference type="OrthoDB" id="443402at2759"/>
<accession>A0A6A6UMZ8</accession>
<dbReference type="Proteomes" id="UP000799302">
    <property type="component" value="Unassembled WGS sequence"/>
</dbReference>
<dbReference type="EMBL" id="MU004232">
    <property type="protein sequence ID" value="KAF2672448.1"/>
    <property type="molecule type" value="Genomic_DNA"/>
</dbReference>
<dbReference type="PANTHER" id="PTHR10039:SF5">
    <property type="entry name" value="NACHT DOMAIN-CONTAINING PROTEIN"/>
    <property type="match status" value="1"/>
</dbReference>
<proteinExistence type="predicted"/>
<protein>
    <submittedName>
        <fullName evidence="4">Uncharacterized protein</fullName>
    </submittedName>
</protein>
<dbReference type="InterPro" id="IPR056884">
    <property type="entry name" value="NPHP3-like_N"/>
</dbReference>
<gene>
    <name evidence="4" type="ORF">BT63DRAFT_370026</name>
</gene>
<dbReference type="Pfam" id="PF25053">
    <property type="entry name" value="DUF7791"/>
    <property type="match status" value="1"/>
</dbReference>
<evidence type="ECO:0000313" key="4">
    <source>
        <dbReference type="EMBL" id="KAF2672448.1"/>
    </source>
</evidence>